<dbReference type="AlphaFoldDB" id="A0A397Z9Q4"/>
<dbReference type="Proteomes" id="UP000264353">
    <property type="component" value="Chromosome A5"/>
</dbReference>
<dbReference type="EMBL" id="CM010632">
    <property type="protein sequence ID" value="RID62379.1"/>
    <property type="molecule type" value="Genomic_DNA"/>
</dbReference>
<proteinExistence type="predicted"/>
<protein>
    <recommendedName>
        <fullName evidence="4">Secreted protein</fullName>
    </recommendedName>
</protein>
<feature type="signal peptide" evidence="1">
    <location>
        <begin position="1"/>
        <end position="28"/>
    </location>
</feature>
<evidence type="ECO:0000256" key="1">
    <source>
        <dbReference type="SAM" id="SignalP"/>
    </source>
</evidence>
<evidence type="ECO:0000313" key="2">
    <source>
        <dbReference type="EMBL" id="RID62379.1"/>
    </source>
</evidence>
<reference evidence="2 3" key="1">
    <citation type="submission" date="2018-06" db="EMBL/GenBank/DDBJ databases">
        <title>WGS assembly of Brassica rapa FPsc.</title>
        <authorList>
            <person name="Bowman J."/>
            <person name="Kohchi T."/>
            <person name="Yamato K."/>
            <person name="Jenkins J."/>
            <person name="Shu S."/>
            <person name="Ishizaki K."/>
            <person name="Yamaoka S."/>
            <person name="Nishihama R."/>
            <person name="Nakamura Y."/>
            <person name="Berger F."/>
            <person name="Adam C."/>
            <person name="Aki S."/>
            <person name="Althoff F."/>
            <person name="Araki T."/>
            <person name="Arteaga-Vazquez M."/>
            <person name="Balasubrmanian S."/>
            <person name="Bauer D."/>
            <person name="Boehm C."/>
            <person name="Briginshaw L."/>
            <person name="Caballero-Perez J."/>
            <person name="Catarino B."/>
            <person name="Chen F."/>
            <person name="Chiyoda S."/>
            <person name="Chovatia M."/>
            <person name="Davies K."/>
            <person name="Delmans M."/>
            <person name="Demura T."/>
            <person name="Dierschke T."/>
            <person name="Dolan L."/>
            <person name="Dorantes-Acosta A."/>
            <person name="Eklund D."/>
            <person name="Florent S."/>
            <person name="Flores-Sandoval E."/>
            <person name="Fujiyama A."/>
            <person name="Fukuzawa H."/>
            <person name="Galik B."/>
            <person name="Grimanelli D."/>
            <person name="Grimwood J."/>
            <person name="Grossniklaus U."/>
            <person name="Hamada T."/>
            <person name="Haseloff J."/>
            <person name="Hetherington A."/>
            <person name="Higo A."/>
            <person name="Hirakawa Y."/>
            <person name="Hundley H."/>
            <person name="Ikeda Y."/>
            <person name="Inoue K."/>
            <person name="Inoue S."/>
            <person name="Ishida S."/>
            <person name="Jia Q."/>
            <person name="Kakita M."/>
            <person name="Kanazawa T."/>
            <person name="Kawai Y."/>
            <person name="Kawashima T."/>
            <person name="Kennedy M."/>
            <person name="Kinose K."/>
            <person name="Kinoshita T."/>
            <person name="Kohara Y."/>
            <person name="Koide E."/>
            <person name="Komatsu K."/>
            <person name="Kopischke S."/>
            <person name="Kubo M."/>
            <person name="Kyozuka J."/>
            <person name="Lagercrantz U."/>
            <person name="Lin S."/>
            <person name="Lindquist E."/>
            <person name="Lipzen A."/>
            <person name="Lu C."/>
            <person name="Luna E."/>
            <person name="Martienssen R."/>
            <person name="Minamino N."/>
            <person name="Mizutani M."/>
            <person name="Mizutani M."/>
            <person name="Mochizuki N."/>
            <person name="Monte I."/>
            <person name="Mosher R."/>
            <person name="Nagasaki H."/>
            <person name="Nakagami H."/>
            <person name="Naramoto S."/>
            <person name="Nishitani K."/>
            <person name="Ohtani M."/>
            <person name="Okamoto T."/>
            <person name="Okumura M."/>
            <person name="Phillips J."/>
            <person name="Pollak B."/>
            <person name="Reinders A."/>
            <person name="Roevekamp M."/>
            <person name="Sano R."/>
            <person name="Sawa S."/>
            <person name="Schmid M."/>
            <person name="Shirakawa M."/>
            <person name="Solano R."/>
            <person name="Spunde A."/>
            <person name="Suetsugu N."/>
            <person name="Sugano S."/>
            <person name="Sugiyama A."/>
            <person name="Sun R."/>
            <person name="Suzuki Y."/>
            <person name="Takenaka M."/>
            <person name="Takezawa D."/>
            <person name="Tomogane H."/>
            <person name="Tsuzuki M."/>
            <person name="Ueda T."/>
            <person name="Umeda M."/>
            <person name="Ward J."/>
            <person name="Watanabe Y."/>
            <person name="Yazaki K."/>
            <person name="Yokoyama R."/>
            <person name="Yoshitake Y."/>
            <person name="Yotsui I."/>
            <person name="Zachgo S."/>
            <person name="Schmutz J."/>
        </authorList>
    </citation>
    <scope>NUCLEOTIDE SEQUENCE [LARGE SCALE GENOMIC DNA]</scope>
    <source>
        <strain evidence="3">cv. B-3</strain>
    </source>
</reference>
<evidence type="ECO:0000313" key="3">
    <source>
        <dbReference type="Proteomes" id="UP000264353"/>
    </source>
</evidence>
<keyword evidence="1" id="KW-0732">Signal</keyword>
<sequence length="80" mass="9476">MLLSRRRTATVTCFLRLSFQAVIHSVWCERNRRKHNNGFNTAPELIKKIDKIIRNRVSSLRHKNVAFYGSMMLEWLGRTT</sequence>
<feature type="chain" id="PRO_5017402645" description="Secreted protein" evidence="1">
    <location>
        <begin position="29"/>
        <end position="80"/>
    </location>
</feature>
<organism evidence="2 3">
    <name type="scientific">Brassica campestris</name>
    <name type="common">Field mustard</name>
    <dbReference type="NCBI Taxonomy" id="3711"/>
    <lineage>
        <taxon>Eukaryota</taxon>
        <taxon>Viridiplantae</taxon>
        <taxon>Streptophyta</taxon>
        <taxon>Embryophyta</taxon>
        <taxon>Tracheophyta</taxon>
        <taxon>Spermatophyta</taxon>
        <taxon>Magnoliopsida</taxon>
        <taxon>eudicotyledons</taxon>
        <taxon>Gunneridae</taxon>
        <taxon>Pentapetalae</taxon>
        <taxon>rosids</taxon>
        <taxon>malvids</taxon>
        <taxon>Brassicales</taxon>
        <taxon>Brassicaceae</taxon>
        <taxon>Brassiceae</taxon>
        <taxon>Brassica</taxon>
    </lineage>
</organism>
<name>A0A397Z9Q4_BRACM</name>
<accession>A0A397Z9Q4</accession>
<evidence type="ECO:0008006" key="4">
    <source>
        <dbReference type="Google" id="ProtNLM"/>
    </source>
</evidence>
<gene>
    <name evidence="2" type="ORF">BRARA_E01456</name>
</gene>